<keyword evidence="3" id="KW-1185">Reference proteome</keyword>
<organism evidence="2 3">
    <name type="scientific">Longimicrobium terrae</name>
    <dbReference type="NCBI Taxonomy" id="1639882"/>
    <lineage>
        <taxon>Bacteria</taxon>
        <taxon>Pseudomonadati</taxon>
        <taxon>Gemmatimonadota</taxon>
        <taxon>Longimicrobiia</taxon>
        <taxon>Longimicrobiales</taxon>
        <taxon>Longimicrobiaceae</taxon>
        <taxon>Longimicrobium</taxon>
    </lineage>
</organism>
<dbReference type="EMBL" id="JACHIA010000022">
    <property type="protein sequence ID" value="MBB6073227.1"/>
    <property type="molecule type" value="Genomic_DNA"/>
</dbReference>
<comment type="caution">
    <text evidence="2">The sequence shown here is derived from an EMBL/GenBank/DDBJ whole genome shotgun (WGS) entry which is preliminary data.</text>
</comment>
<gene>
    <name evidence="2" type="ORF">HNQ61_004894</name>
</gene>
<feature type="chain" id="PRO_5032289825" evidence="1">
    <location>
        <begin position="20"/>
        <end position="155"/>
    </location>
</feature>
<sequence length="155" mass="16715">MTTRLLRWTVLVALPAALAGCLGVRPATSTAPSPLRSAAAGCWELEIGPRLRRRWPEPARVRLDTAVQGEHLALRLLSAEADSAMRFHFRGWAPLADGRGVYLWIGDGFTGSDARLRVRGNALSGTAATTSDVLELIRHAPVTGRRIACPDELAP</sequence>
<dbReference type="AlphaFoldDB" id="A0A841H575"/>
<accession>A0A841H575</accession>
<name>A0A841H575_9BACT</name>
<feature type="signal peptide" evidence="1">
    <location>
        <begin position="1"/>
        <end position="19"/>
    </location>
</feature>
<reference evidence="2 3" key="1">
    <citation type="submission" date="2020-08" db="EMBL/GenBank/DDBJ databases">
        <title>Genomic Encyclopedia of Type Strains, Phase IV (KMG-IV): sequencing the most valuable type-strain genomes for metagenomic binning, comparative biology and taxonomic classification.</title>
        <authorList>
            <person name="Goeker M."/>
        </authorList>
    </citation>
    <scope>NUCLEOTIDE SEQUENCE [LARGE SCALE GENOMIC DNA]</scope>
    <source>
        <strain evidence="2 3">DSM 29007</strain>
    </source>
</reference>
<protein>
    <submittedName>
        <fullName evidence="2">Uncharacterized protein</fullName>
    </submittedName>
</protein>
<evidence type="ECO:0000313" key="2">
    <source>
        <dbReference type="EMBL" id="MBB6073227.1"/>
    </source>
</evidence>
<keyword evidence="1" id="KW-0732">Signal</keyword>
<evidence type="ECO:0000256" key="1">
    <source>
        <dbReference type="SAM" id="SignalP"/>
    </source>
</evidence>
<dbReference type="Proteomes" id="UP000582837">
    <property type="component" value="Unassembled WGS sequence"/>
</dbReference>
<dbReference type="PROSITE" id="PS51257">
    <property type="entry name" value="PROKAR_LIPOPROTEIN"/>
    <property type="match status" value="1"/>
</dbReference>
<dbReference type="RefSeq" id="WP_170038648.1">
    <property type="nucleotide sequence ID" value="NZ_JABDTL010000002.1"/>
</dbReference>
<proteinExistence type="predicted"/>
<evidence type="ECO:0000313" key="3">
    <source>
        <dbReference type="Proteomes" id="UP000582837"/>
    </source>
</evidence>